<proteinExistence type="predicted"/>
<keyword evidence="9" id="KW-1185">Reference proteome</keyword>
<keyword evidence="2" id="KW-0597">Phosphoprotein</keyword>
<evidence type="ECO:0000256" key="3">
    <source>
        <dbReference type="ARBA" id="ARBA00022737"/>
    </source>
</evidence>
<protein>
    <recommendedName>
        <fullName evidence="7">Beta-catenin-like protein 1 N-terminal domain-containing protein</fullName>
    </recommendedName>
</protein>
<comment type="caution">
    <text evidence="8">The sequence shown here is derived from an EMBL/GenBank/DDBJ whole genome shotgun (WGS) entry which is preliminary data.</text>
</comment>
<evidence type="ECO:0000313" key="9">
    <source>
        <dbReference type="Proteomes" id="UP001140217"/>
    </source>
</evidence>
<evidence type="ECO:0000259" key="7">
    <source>
        <dbReference type="SMART" id="SM01156"/>
    </source>
</evidence>
<feature type="compositionally biased region" description="Acidic residues" evidence="6">
    <location>
        <begin position="71"/>
        <end position="82"/>
    </location>
</feature>
<comment type="subcellular location">
    <subcellularLocation>
        <location evidence="1">Nucleus</location>
    </subcellularLocation>
</comment>
<evidence type="ECO:0000313" key="8">
    <source>
        <dbReference type="EMBL" id="KAJ2784696.1"/>
    </source>
</evidence>
<dbReference type="PANTHER" id="PTHR14978:SF0">
    <property type="entry name" value="BETA-CATENIN-LIKE PROTEIN 1"/>
    <property type="match status" value="1"/>
</dbReference>
<feature type="compositionally biased region" description="Gly residues" evidence="6">
    <location>
        <begin position="59"/>
        <end position="70"/>
    </location>
</feature>
<dbReference type="Pfam" id="PF08216">
    <property type="entry name" value="CTNNBL"/>
    <property type="match status" value="1"/>
</dbReference>
<keyword evidence="4" id="KW-0175">Coiled coil</keyword>
<accession>A0A9W8LLD1</accession>
<keyword evidence="3" id="KW-0677">Repeat</keyword>
<evidence type="ECO:0000256" key="2">
    <source>
        <dbReference type="ARBA" id="ARBA00022553"/>
    </source>
</evidence>
<feature type="region of interest" description="Disordered" evidence="6">
    <location>
        <begin position="1"/>
        <end position="88"/>
    </location>
</feature>
<dbReference type="InterPro" id="IPR039678">
    <property type="entry name" value="CTNNBL1"/>
</dbReference>
<sequence>MDINDILRETVASTTLGGGRGKRRRVGPAPSLRELKEGGYGIAGGAEDRHGSGEDGNGEDGNGNSNGDGNGNDDDDDDDDDEGGRFFSDGLTAAEKGVLAWVDRVGDMDDTLDQQAVQRLVVRLERAVTRNTAERITHAQAPEKFAESEAELDEALQRLLVLANDVQHLAALEALGAVPTLAGLLAHENADIALDVIQLAAELTAEDVWSQEGESHEERAAVVRFVEALAQNEFFELLGQNLRRLNEGAESPTEAEADRQGVFQTLALVENLVSLDVPLAERAADAMGLLDWLQARIGVAHVGSGQIQPDSSQIQPDSNQQYAAEIASILLQASAAIRQRAGRAFMDALLRSLAAYRKYTPTDEIGAEHLESVVNAVCMLLTTPAGKQAFLDCEGVELLVVLQKQQQAARLLSLKILDYALSPPAGSISAAGGDPDGPAAAAPSSAGPRAIARRYIDGMGLKYLFSILMRRGADGAMKRQYRRHPDSDERAVSCIAWLLRLTERGTPPHWRVLAKLVPSPADPSSWKAHVDRVVELNALWFERVRDAEDNNNDGDDDDDDDDEERYLRRMEAGLFPLQMSDIVLAFVAEEGQDAAARISQQLRRKGRSMVAVQSEIAAYVAARAAPTLGGARPGSGSPGAMASLLLQL</sequence>
<evidence type="ECO:0000256" key="5">
    <source>
        <dbReference type="ARBA" id="ARBA00023242"/>
    </source>
</evidence>
<evidence type="ECO:0000256" key="1">
    <source>
        <dbReference type="ARBA" id="ARBA00004123"/>
    </source>
</evidence>
<dbReference type="InterPro" id="IPR011989">
    <property type="entry name" value="ARM-like"/>
</dbReference>
<organism evidence="8 9">
    <name type="scientific">Coemansia javaensis</name>
    <dbReference type="NCBI Taxonomy" id="2761396"/>
    <lineage>
        <taxon>Eukaryota</taxon>
        <taxon>Fungi</taxon>
        <taxon>Fungi incertae sedis</taxon>
        <taxon>Zoopagomycota</taxon>
        <taxon>Kickxellomycotina</taxon>
        <taxon>Kickxellomycetes</taxon>
        <taxon>Kickxellales</taxon>
        <taxon>Kickxellaceae</taxon>
        <taxon>Coemansia</taxon>
    </lineage>
</organism>
<name>A0A9W8LLD1_9FUNG</name>
<dbReference type="InterPro" id="IPR013180">
    <property type="entry name" value="CTNNBL1_N"/>
</dbReference>
<dbReference type="PANTHER" id="PTHR14978">
    <property type="entry name" value="BETA-CATENIN-LIKE PROTEIN 1 NUCLEAR ASSOCIATED PROTEIN"/>
    <property type="match status" value="1"/>
</dbReference>
<dbReference type="EMBL" id="JANBUL010000022">
    <property type="protein sequence ID" value="KAJ2784696.1"/>
    <property type="molecule type" value="Genomic_DNA"/>
</dbReference>
<dbReference type="AlphaFoldDB" id="A0A9W8LLD1"/>
<dbReference type="InterPro" id="IPR016024">
    <property type="entry name" value="ARM-type_fold"/>
</dbReference>
<keyword evidence="5" id="KW-0539">Nucleus</keyword>
<evidence type="ECO:0000256" key="6">
    <source>
        <dbReference type="SAM" id="MobiDB-lite"/>
    </source>
</evidence>
<dbReference type="Gene3D" id="1.25.10.10">
    <property type="entry name" value="Leucine-rich Repeat Variant"/>
    <property type="match status" value="1"/>
</dbReference>
<dbReference type="Proteomes" id="UP001140217">
    <property type="component" value="Unassembled WGS sequence"/>
</dbReference>
<gene>
    <name evidence="8" type="ORF">H4R18_000987</name>
</gene>
<evidence type="ECO:0000256" key="4">
    <source>
        <dbReference type="ARBA" id="ARBA00023054"/>
    </source>
</evidence>
<reference evidence="8" key="1">
    <citation type="submission" date="2022-07" db="EMBL/GenBank/DDBJ databases">
        <title>Phylogenomic reconstructions and comparative analyses of Kickxellomycotina fungi.</title>
        <authorList>
            <person name="Reynolds N.K."/>
            <person name="Stajich J.E."/>
            <person name="Barry K."/>
            <person name="Grigoriev I.V."/>
            <person name="Crous P."/>
            <person name="Smith M.E."/>
        </authorList>
    </citation>
    <scope>NUCLEOTIDE SEQUENCE</scope>
    <source>
        <strain evidence="8">NBRC 105414</strain>
    </source>
</reference>
<feature type="domain" description="Beta-catenin-like protein 1 N-terminal" evidence="7">
    <location>
        <begin position="91"/>
        <end position="197"/>
    </location>
</feature>
<dbReference type="SMART" id="SM01156">
    <property type="entry name" value="DUF1716"/>
    <property type="match status" value="1"/>
</dbReference>
<dbReference type="OrthoDB" id="1898821at2759"/>
<dbReference type="SUPFAM" id="SSF48371">
    <property type="entry name" value="ARM repeat"/>
    <property type="match status" value="1"/>
</dbReference>
<dbReference type="GO" id="GO:0005681">
    <property type="term" value="C:spliceosomal complex"/>
    <property type="evidence" value="ECO:0007669"/>
    <property type="project" value="TreeGrafter"/>
</dbReference>